<dbReference type="InterPro" id="IPR014729">
    <property type="entry name" value="Rossmann-like_a/b/a_fold"/>
</dbReference>
<evidence type="ECO:0000313" key="4">
    <source>
        <dbReference type="Proteomes" id="UP000214603"/>
    </source>
</evidence>
<dbReference type="CDD" id="cd06259">
    <property type="entry name" value="YdcF-like"/>
    <property type="match status" value="1"/>
</dbReference>
<evidence type="ECO:0000256" key="1">
    <source>
        <dbReference type="SAM" id="Phobius"/>
    </source>
</evidence>
<gene>
    <name evidence="3" type="ORF">CEY11_19845</name>
</gene>
<reference evidence="4" key="1">
    <citation type="submission" date="2017-06" db="EMBL/GenBank/DDBJ databases">
        <title>Herbaspirillum phytohormonus sp. nov., isolated from the root nodule of Robinia pseudoacacia in lead-zinc mine.</title>
        <authorList>
            <person name="Fan M."/>
            <person name="Lin Y."/>
        </authorList>
    </citation>
    <scope>NUCLEOTIDE SEQUENCE [LARGE SCALE GENOMIC DNA]</scope>
    <source>
        <strain evidence="4">SC-089</strain>
    </source>
</reference>
<keyword evidence="1" id="KW-0472">Membrane</keyword>
<dbReference type="Pfam" id="PF02698">
    <property type="entry name" value="DUF218"/>
    <property type="match status" value="1"/>
</dbReference>
<dbReference type="PANTHER" id="PTHR30336:SF4">
    <property type="entry name" value="ENVELOPE BIOGENESIS FACTOR ELYC"/>
    <property type="match status" value="1"/>
</dbReference>
<accession>A0A225M4M9</accession>
<dbReference type="GO" id="GO:0000270">
    <property type="term" value="P:peptidoglycan metabolic process"/>
    <property type="evidence" value="ECO:0007669"/>
    <property type="project" value="TreeGrafter"/>
</dbReference>
<feature type="domain" description="DUF218" evidence="2">
    <location>
        <begin position="80"/>
        <end position="244"/>
    </location>
</feature>
<name>A0A225M4M9_9BURK</name>
<dbReference type="InterPro" id="IPR051599">
    <property type="entry name" value="Cell_Envelope_Assoc"/>
</dbReference>
<dbReference type="EMBL" id="NJIH01000011">
    <property type="protein sequence ID" value="OWT56295.1"/>
    <property type="molecule type" value="Genomic_DNA"/>
</dbReference>
<feature type="transmembrane region" description="Helical" evidence="1">
    <location>
        <begin position="37"/>
        <end position="60"/>
    </location>
</feature>
<organism evidence="3 4">
    <name type="scientific">Candidimonas nitroreducens</name>
    <dbReference type="NCBI Taxonomy" id="683354"/>
    <lineage>
        <taxon>Bacteria</taxon>
        <taxon>Pseudomonadati</taxon>
        <taxon>Pseudomonadota</taxon>
        <taxon>Betaproteobacteria</taxon>
        <taxon>Burkholderiales</taxon>
        <taxon>Alcaligenaceae</taxon>
        <taxon>Candidimonas</taxon>
    </lineage>
</organism>
<dbReference type="GO" id="GO:0005886">
    <property type="term" value="C:plasma membrane"/>
    <property type="evidence" value="ECO:0007669"/>
    <property type="project" value="TreeGrafter"/>
</dbReference>
<evidence type="ECO:0000313" key="3">
    <source>
        <dbReference type="EMBL" id="OWT56295.1"/>
    </source>
</evidence>
<evidence type="ECO:0000259" key="2">
    <source>
        <dbReference type="Pfam" id="PF02698"/>
    </source>
</evidence>
<keyword evidence="1" id="KW-1133">Transmembrane helix</keyword>
<feature type="transmembrane region" description="Helical" evidence="1">
    <location>
        <begin position="6"/>
        <end position="30"/>
    </location>
</feature>
<dbReference type="PANTHER" id="PTHR30336">
    <property type="entry name" value="INNER MEMBRANE PROTEIN, PROBABLE PERMEASE"/>
    <property type="match status" value="1"/>
</dbReference>
<dbReference type="OrthoDB" id="9809813at2"/>
<proteinExistence type="predicted"/>
<protein>
    <recommendedName>
        <fullName evidence="2">DUF218 domain-containing protein</fullName>
    </recommendedName>
</protein>
<dbReference type="InterPro" id="IPR003848">
    <property type="entry name" value="DUF218"/>
</dbReference>
<comment type="caution">
    <text evidence="3">The sequence shown here is derived from an EMBL/GenBank/DDBJ whole genome shotgun (WGS) entry which is preliminary data.</text>
</comment>
<keyword evidence="1" id="KW-0812">Transmembrane</keyword>
<dbReference type="Gene3D" id="3.40.50.620">
    <property type="entry name" value="HUPs"/>
    <property type="match status" value="1"/>
</dbReference>
<dbReference type="GO" id="GO:0043164">
    <property type="term" value="P:Gram-negative-bacterium-type cell wall biogenesis"/>
    <property type="evidence" value="ECO:0007669"/>
    <property type="project" value="TreeGrafter"/>
</dbReference>
<dbReference type="Proteomes" id="UP000214603">
    <property type="component" value="Unassembled WGS sequence"/>
</dbReference>
<sequence>MAMAIFFTNLVIPLNLCITLLVVALVLFMARRRKTALFLAACGVCWAVFWSLPATTLWAGGRLEQIYPQQLPAELPTAGAIVVLGGNTANNRPNWFEPYDKETAAPRVDTAAILYKAQRAPLIVLSGAALEGRTSEAQVMAHALEEQGIPRSAMILETRSRNTHENGLYTAAKLKALHITRILLVTSALHMPRAMAVFRKQGIIATAAPSAPQIYVPVDSGFSFWLPSMRALDASRSIIKEYAGMLAYWIRGWI</sequence>
<dbReference type="AlphaFoldDB" id="A0A225M4M9"/>
<keyword evidence="4" id="KW-1185">Reference proteome</keyword>
<dbReference type="RefSeq" id="WP_088605173.1">
    <property type="nucleotide sequence ID" value="NZ_NJIH01000011.1"/>
</dbReference>